<gene>
    <name evidence="4" type="ORF">MOTE_00110</name>
</gene>
<dbReference type="Gene3D" id="3.40.1360.10">
    <property type="match status" value="1"/>
</dbReference>
<evidence type="ECO:0000256" key="1">
    <source>
        <dbReference type="SAM" id="MobiDB-lite"/>
    </source>
</evidence>
<dbReference type="SUPFAM" id="SSF56726">
    <property type="entry name" value="DNA topoisomerase IV, alpha subunit"/>
    <property type="match status" value="1"/>
</dbReference>
<dbReference type="AlphaFoldDB" id="A0A1J5NT99"/>
<sequence length="463" mass="51844">MLISKYEGSRSFQTGIPGKQRPQFTMKKSPLAGDYFDEMDHRKREAIHAVLAELASAGVIEVTWPRFQEGRQVEKVYLNFDAIPRAYELAGLVPRAEQLRRLRQVLAPLASHPWEWVRRWWAGVDAALARRRAAGLDLEDLEGYGELVKVLLALPELDDIIPERIFSQRVLGDSKAFEQRVKKRLLALLKRYGPEEYETDEEYLDSVGLTDNPKMVLVAGPFIIRVGKTTVDMGELPGGLGLAAHTVRAMEITAVAARWVLLVENLTSYYQVVQGGSEGAVPCRERGGGRGLAVEGPEWAAEDQEKTVAPPCFPGTVGSADTPAGETWRRPAGLVVYTGGFPHRGVQLFLRKLQDYRESPGATARPPVYHWGDMDYGGIRICEYIRRNLIPDLQPYLMDVTTYTRYLPVGIPFGDEYAARLRHLSEDPAYAPWHPLLQAMLKHHKWVEQESMGPGATPPVLPP</sequence>
<feature type="domain" description="Wadjet protein JetD C-terminal" evidence="2">
    <location>
        <begin position="331"/>
        <end position="452"/>
    </location>
</feature>
<comment type="caution">
    <text evidence="4">The sequence shown here is derived from an EMBL/GenBank/DDBJ whole genome shotgun (WGS) entry which is preliminary data.</text>
</comment>
<reference evidence="4 5" key="1">
    <citation type="submission" date="2016-08" db="EMBL/GenBank/DDBJ databases">
        <title>Genome-based comparison of Moorella thermoacetic strains.</title>
        <authorList>
            <person name="Poehlein A."/>
            <person name="Bengelsdorf F.R."/>
            <person name="Esser C."/>
            <person name="Duerre P."/>
            <person name="Daniel R."/>
        </authorList>
    </citation>
    <scope>NUCLEOTIDE SEQUENCE [LARGE SCALE GENOMIC DNA]</scope>
    <source>
        <strain evidence="4 5">DSM 21394</strain>
    </source>
</reference>
<dbReference type="GO" id="GO:0003677">
    <property type="term" value="F:DNA binding"/>
    <property type="evidence" value="ECO:0007669"/>
    <property type="project" value="InterPro"/>
</dbReference>
<dbReference type="OrthoDB" id="186173at2"/>
<evidence type="ECO:0008006" key="6">
    <source>
        <dbReference type="Google" id="ProtNLM"/>
    </source>
</evidence>
<dbReference type="Pfam" id="PF11795">
    <property type="entry name" value="DUF3322"/>
    <property type="match status" value="1"/>
</dbReference>
<organism evidence="4 5">
    <name type="scientific">Neomoorella thermoacetica</name>
    <name type="common">Clostridium thermoaceticum</name>
    <dbReference type="NCBI Taxonomy" id="1525"/>
    <lineage>
        <taxon>Bacteria</taxon>
        <taxon>Bacillati</taxon>
        <taxon>Bacillota</taxon>
        <taxon>Clostridia</taxon>
        <taxon>Neomoorellales</taxon>
        <taxon>Neomoorellaceae</taxon>
        <taxon>Neomoorella</taxon>
    </lineage>
</organism>
<dbReference type="Proteomes" id="UP000182811">
    <property type="component" value="Unassembled WGS sequence"/>
</dbReference>
<name>A0A1J5NT99_NEOTH</name>
<dbReference type="GO" id="GO:0005694">
    <property type="term" value="C:chromosome"/>
    <property type="evidence" value="ECO:0007669"/>
    <property type="project" value="InterPro"/>
</dbReference>
<dbReference type="Pfam" id="PF09983">
    <property type="entry name" value="JetD_C"/>
    <property type="match status" value="1"/>
</dbReference>
<dbReference type="InterPro" id="IPR036078">
    <property type="entry name" value="Spo11/TopoVI_A_sf"/>
</dbReference>
<protein>
    <recommendedName>
        <fullName evidence="6">Wadjet protein JetD C-terminal domain-containing protein</fullName>
    </recommendedName>
</protein>
<dbReference type="InterPro" id="IPR024534">
    <property type="entry name" value="JetD_C"/>
</dbReference>
<dbReference type="EMBL" id="MDDC01000001">
    <property type="protein sequence ID" value="OIQ61448.1"/>
    <property type="molecule type" value="Genomic_DNA"/>
</dbReference>
<feature type="region of interest" description="Disordered" evidence="1">
    <location>
        <begin position="1"/>
        <end position="23"/>
    </location>
</feature>
<evidence type="ECO:0000313" key="4">
    <source>
        <dbReference type="EMBL" id="OIQ61448.1"/>
    </source>
</evidence>
<evidence type="ECO:0000259" key="2">
    <source>
        <dbReference type="Pfam" id="PF09983"/>
    </source>
</evidence>
<dbReference type="InterPro" id="IPR024537">
    <property type="entry name" value="DUF3322"/>
</dbReference>
<feature type="domain" description="DUF3322" evidence="3">
    <location>
        <begin position="38"/>
        <end position="189"/>
    </location>
</feature>
<proteinExistence type="predicted"/>
<evidence type="ECO:0000313" key="5">
    <source>
        <dbReference type="Proteomes" id="UP000182811"/>
    </source>
</evidence>
<accession>A0A1J5NT99</accession>
<evidence type="ECO:0000259" key="3">
    <source>
        <dbReference type="Pfam" id="PF11795"/>
    </source>
</evidence>